<protein>
    <recommendedName>
        <fullName evidence="1">F-box domain-containing protein</fullName>
    </recommendedName>
</protein>
<dbReference type="InterPro" id="IPR001810">
    <property type="entry name" value="F-box_dom"/>
</dbReference>
<dbReference type="EMBL" id="CAJOBA010000947">
    <property type="protein sequence ID" value="CAF3566771.1"/>
    <property type="molecule type" value="Genomic_DNA"/>
</dbReference>
<dbReference type="Proteomes" id="UP000677228">
    <property type="component" value="Unassembled WGS sequence"/>
</dbReference>
<gene>
    <name evidence="2" type="ORF">OVA965_LOCUS3804</name>
    <name evidence="3" type="ORF">TMI583_LOCUS3802</name>
</gene>
<reference evidence="3" key="1">
    <citation type="submission" date="2021-02" db="EMBL/GenBank/DDBJ databases">
        <authorList>
            <person name="Nowell W R."/>
        </authorList>
    </citation>
    <scope>NUCLEOTIDE SEQUENCE</scope>
</reference>
<evidence type="ECO:0000313" key="4">
    <source>
        <dbReference type="Proteomes" id="UP000682733"/>
    </source>
</evidence>
<proteinExistence type="predicted"/>
<dbReference type="Proteomes" id="UP000682733">
    <property type="component" value="Unassembled WGS sequence"/>
</dbReference>
<organism evidence="3 4">
    <name type="scientific">Didymodactylos carnosus</name>
    <dbReference type="NCBI Taxonomy" id="1234261"/>
    <lineage>
        <taxon>Eukaryota</taxon>
        <taxon>Metazoa</taxon>
        <taxon>Spiralia</taxon>
        <taxon>Gnathifera</taxon>
        <taxon>Rotifera</taxon>
        <taxon>Eurotatoria</taxon>
        <taxon>Bdelloidea</taxon>
        <taxon>Philodinida</taxon>
        <taxon>Philodinidae</taxon>
        <taxon>Didymodactylos</taxon>
    </lineage>
</organism>
<sequence>MKSSFNQTKFEQLPNEIIVETFDYLEGTDLLFAFHNINYRINKLLQSYYRYRFNFQHIKKSKFDRILQQQKQQQIKSEQIQSLTLVEGDDTCGQLTLLLSLSLIEYYYEHLQSLSLYYMNNDQIEFILPNLYLFQKLTHINVHTPPGSVNGTEEWLVEPQIISSNITYKYNQLKLQVLTTSFSTSSTIEYLTIDHYDIHQLEQLF</sequence>
<dbReference type="PROSITE" id="PS50181">
    <property type="entry name" value="FBOX"/>
    <property type="match status" value="1"/>
</dbReference>
<dbReference type="EMBL" id="CAJNOK010000947">
    <property type="protein sequence ID" value="CAF0784674.1"/>
    <property type="molecule type" value="Genomic_DNA"/>
</dbReference>
<dbReference type="AlphaFoldDB" id="A0A8S2GVB9"/>
<evidence type="ECO:0000259" key="1">
    <source>
        <dbReference type="PROSITE" id="PS50181"/>
    </source>
</evidence>
<evidence type="ECO:0000313" key="2">
    <source>
        <dbReference type="EMBL" id="CAF0784674.1"/>
    </source>
</evidence>
<name>A0A8S2GVB9_9BILA</name>
<evidence type="ECO:0000313" key="3">
    <source>
        <dbReference type="EMBL" id="CAF3566771.1"/>
    </source>
</evidence>
<comment type="caution">
    <text evidence="3">The sequence shown here is derived from an EMBL/GenBank/DDBJ whole genome shotgun (WGS) entry which is preliminary data.</text>
</comment>
<feature type="domain" description="F-box" evidence="1">
    <location>
        <begin position="7"/>
        <end position="58"/>
    </location>
</feature>
<accession>A0A8S2GVB9</accession>